<evidence type="ECO:0000256" key="3">
    <source>
        <dbReference type="ARBA" id="ARBA00012000"/>
    </source>
</evidence>
<protein>
    <recommendedName>
        <fullName evidence="3">DNA-3-methyladenine glycosylase II</fullName>
        <ecNumber evidence="3">3.2.2.21</ecNumber>
    </recommendedName>
</protein>
<evidence type="ECO:0000256" key="4">
    <source>
        <dbReference type="ARBA" id="ARBA00022763"/>
    </source>
</evidence>
<dbReference type="GO" id="GO:0008725">
    <property type="term" value="F:DNA-3-methyladenine glycosylase activity"/>
    <property type="evidence" value="ECO:0007669"/>
    <property type="project" value="TreeGrafter"/>
</dbReference>
<dbReference type="InterPro" id="IPR051912">
    <property type="entry name" value="Alkylbase_DNA_Glycosylase/TA"/>
</dbReference>
<feature type="domain" description="HhH-GPD" evidence="6">
    <location>
        <begin position="51"/>
        <end position="204"/>
    </location>
</feature>
<dbReference type="CDD" id="cd00056">
    <property type="entry name" value="ENDO3c"/>
    <property type="match status" value="1"/>
</dbReference>
<dbReference type="Pfam" id="PF00730">
    <property type="entry name" value="HhH-GPD"/>
    <property type="match status" value="1"/>
</dbReference>
<dbReference type="SMART" id="SM00478">
    <property type="entry name" value="ENDO3c"/>
    <property type="match status" value="1"/>
</dbReference>
<dbReference type="GO" id="GO:0032993">
    <property type="term" value="C:protein-DNA complex"/>
    <property type="evidence" value="ECO:0007669"/>
    <property type="project" value="TreeGrafter"/>
</dbReference>
<dbReference type="FunFam" id="1.10.340.30:FF:000004">
    <property type="entry name" value="DNA-3-methyladenine glycosylase II"/>
    <property type="match status" value="1"/>
</dbReference>
<comment type="similarity">
    <text evidence="2">Belongs to the alkylbase DNA glycosidase AlkA family.</text>
</comment>
<organism evidence="7 8">
    <name type="scientific">Candidatus Kaiserbacteria bacterium RIFCSPHIGHO2_02_FULL_54_22</name>
    <dbReference type="NCBI Taxonomy" id="1798495"/>
    <lineage>
        <taxon>Bacteria</taxon>
        <taxon>Candidatus Kaiseribacteriota</taxon>
    </lineage>
</organism>
<dbReference type="SUPFAM" id="SSF48150">
    <property type="entry name" value="DNA-glycosylase"/>
    <property type="match status" value="1"/>
</dbReference>
<keyword evidence="5" id="KW-0234">DNA repair</keyword>
<dbReference type="GO" id="GO:0006307">
    <property type="term" value="P:DNA alkylation repair"/>
    <property type="evidence" value="ECO:0007669"/>
    <property type="project" value="TreeGrafter"/>
</dbReference>
<evidence type="ECO:0000256" key="2">
    <source>
        <dbReference type="ARBA" id="ARBA00010817"/>
    </source>
</evidence>
<dbReference type="STRING" id="1798495.A3C19_02685"/>
<evidence type="ECO:0000313" key="8">
    <source>
        <dbReference type="Proteomes" id="UP000178532"/>
    </source>
</evidence>
<evidence type="ECO:0000256" key="1">
    <source>
        <dbReference type="ARBA" id="ARBA00000086"/>
    </source>
</evidence>
<dbReference type="Proteomes" id="UP000178532">
    <property type="component" value="Unassembled WGS sequence"/>
</dbReference>
<comment type="caution">
    <text evidence="7">The sequence shown here is derived from an EMBL/GenBank/DDBJ whole genome shotgun (WGS) entry which is preliminary data.</text>
</comment>
<dbReference type="GO" id="GO:0006285">
    <property type="term" value="P:base-excision repair, AP site formation"/>
    <property type="evidence" value="ECO:0007669"/>
    <property type="project" value="TreeGrafter"/>
</dbReference>
<dbReference type="Gene3D" id="1.10.340.30">
    <property type="entry name" value="Hypothetical protein, domain 2"/>
    <property type="match status" value="1"/>
</dbReference>
<dbReference type="GO" id="GO:0032131">
    <property type="term" value="F:alkylated DNA binding"/>
    <property type="evidence" value="ECO:0007669"/>
    <property type="project" value="TreeGrafter"/>
</dbReference>
<name>A0A1F6DMM0_9BACT</name>
<dbReference type="PANTHER" id="PTHR43003:SF5">
    <property type="entry name" value="DNA-3-METHYLADENINE GLYCOSYLASE"/>
    <property type="match status" value="1"/>
</dbReference>
<evidence type="ECO:0000259" key="6">
    <source>
        <dbReference type="SMART" id="SM00478"/>
    </source>
</evidence>
<dbReference type="InterPro" id="IPR003265">
    <property type="entry name" value="HhH-GPD_domain"/>
</dbReference>
<dbReference type="EMBL" id="MFLI01000005">
    <property type="protein sequence ID" value="OGG62646.1"/>
    <property type="molecule type" value="Genomic_DNA"/>
</dbReference>
<comment type="catalytic activity">
    <reaction evidence="1">
        <text>Hydrolysis of alkylated DNA, releasing 3-methyladenine, 3-methylguanine, 7-methylguanine and 7-methyladenine.</text>
        <dbReference type="EC" id="3.2.2.21"/>
    </reaction>
</comment>
<dbReference type="GO" id="GO:0005737">
    <property type="term" value="C:cytoplasm"/>
    <property type="evidence" value="ECO:0007669"/>
    <property type="project" value="TreeGrafter"/>
</dbReference>
<keyword evidence="4" id="KW-0227">DNA damage</keyword>
<proteinExistence type="inferred from homology"/>
<reference evidence="7 8" key="1">
    <citation type="journal article" date="2016" name="Nat. Commun.">
        <title>Thousands of microbial genomes shed light on interconnected biogeochemical processes in an aquifer system.</title>
        <authorList>
            <person name="Anantharaman K."/>
            <person name="Brown C.T."/>
            <person name="Hug L.A."/>
            <person name="Sharon I."/>
            <person name="Castelle C.J."/>
            <person name="Probst A.J."/>
            <person name="Thomas B.C."/>
            <person name="Singh A."/>
            <person name="Wilkins M.J."/>
            <person name="Karaoz U."/>
            <person name="Brodie E.L."/>
            <person name="Williams K.H."/>
            <person name="Hubbard S.S."/>
            <person name="Banfield J.F."/>
        </authorList>
    </citation>
    <scope>NUCLEOTIDE SEQUENCE [LARGE SCALE GENOMIC DNA]</scope>
</reference>
<dbReference type="GO" id="GO:0043916">
    <property type="term" value="F:DNA-7-methylguanine glycosylase activity"/>
    <property type="evidence" value="ECO:0007669"/>
    <property type="project" value="TreeGrafter"/>
</dbReference>
<gene>
    <name evidence="7" type="ORF">A3C19_02685</name>
</gene>
<evidence type="ECO:0000256" key="5">
    <source>
        <dbReference type="ARBA" id="ARBA00023204"/>
    </source>
</evidence>
<dbReference type="PANTHER" id="PTHR43003">
    <property type="entry name" value="DNA-3-METHYLADENINE GLYCOSYLASE"/>
    <property type="match status" value="1"/>
</dbReference>
<evidence type="ECO:0000313" key="7">
    <source>
        <dbReference type="EMBL" id="OGG62646.1"/>
    </source>
</evidence>
<dbReference type="Gene3D" id="1.10.1670.40">
    <property type="match status" value="1"/>
</dbReference>
<sequence length="218" mass="23980">MTRRATALQHLKKADPYLHKATLGHHTSLPAQLVAKRTSAELFESLVSTVVSQQLGLAAADAIFTRVKKVCGGRVTPESVLKVQPQTLRKAGLSSAKVKTLKAIVATVQNGELNLLSLKKISEADAAERLIQIWGLGPWSVEMFLMFALGRADVFSPGDLGLARAMETLYELPKNSPRETLIAISQKWSPHRTYASLLLWATRDTRVGRDTRSEARRV</sequence>
<dbReference type="EC" id="3.2.2.21" evidence="3"/>
<dbReference type="InterPro" id="IPR011257">
    <property type="entry name" value="DNA_glycosylase"/>
</dbReference>
<accession>A0A1F6DMM0</accession>
<dbReference type="AlphaFoldDB" id="A0A1F6DMM0"/>